<evidence type="ECO:0000313" key="4">
    <source>
        <dbReference type="EMBL" id="KAJ7316107.1"/>
    </source>
</evidence>
<dbReference type="GO" id="GO:0005524">
    <property type="term" value="F:ATP binding"/>
    <property type="evidence" value="ECO:0007669"/>
    <property type="project" value="UniProtKB-KW"/>
</dbReference>
<keyword evidence="5" id="KW-1185">Reference proteome</keyword>
<dbReference type="Gene3D" id="3.40.50.10810">
    <property type="entry name" value="Tandem AAA-ATPase domain"/>
    <property type="match status" value="1"/>
</dbReference>
<dbReference type="GO" id="GO:0005634">
    <property type="term" value="C:nucleus"/>
    <property type="evidence" value="ECO:0007669"/>
    <property type="project" value="TreeGrafter"/>
</dbReference>
<dbReference type="PANTHER" id="PTHR47157:SF1">
    <property type="entry name" value="CHROMODOMAIN-HELICASE-DNA-BINDING PROTEIN 1-LIKE"/>
    <property type="match status" value="1"/>
</dbReference>
<dbReference type="PANTHER" id="PTHR47157">
    <property type="entry name" value="CHROMODOMAIN-HELICASE-DNA-BINDING PROTEIN 1-LIKE"/>
    <property type="match status" value="1"/>
</dbReference>
<dbReference type="GO" id="GO:0006338">
    <property type="term" value="P:chromatin remodeling"/>
    <property type="evidence" value="ECO:0007669"/>
    <property type="project" value="InterPro"/>
</dbReference>
<dbReference type="GO" id="GO:0006281">
    <property type="term" value="P:DNA repair"/>
    <property type="evidence" value="ECO:0007669"/>
    <property type="project" value="InterPro"/>
</dbReference>
<dbReference type="OrthoDB" id="448448at2759"/>
<gene>
    <name evidence="4" type="ORF">JRQ81_002269</name>
</gene>
<evidence type="ECO:0000256" key="1">
    <source>
        <dbReference type="ARBA" id="ARBA00022741"/>
    </source>
</evidence>
<sequence>MSRFFQTVSRQRVSPPEGVRVEEEHFGQWGLTGIHLRPYQIDGVNWLAHCYSTWHGCILGDEMGLGKTCQGSEKGLYSVQFYCEKLSRKQRPLVKNNF</sequence>
<keyword evidence="1" id="KW-0547">Nucleotide-binding</keyword>
<evidence type="ECO:0000259" key="3">
    <source>
        <dbReference type="Pfam" id="PF00176"/>
    </source>
</evidence>
<keyword evidence="2" id="KW-0067">ATP-binding</keyword>
<comment type="caution">
    <text evidence="4">The sequence shown here is derived from an EMBL/GenBank/DDBJ whole genome shotgun (WGS) entry which is preliminary data.</text>
</comment>
<dbReference type="GO" id="GO:0003678">
    <property type="term" value="F:DNA helicase activity"/>
    <property type="evidence" value="ECO:0007669"/>
    <property type="project" value="InterPro"/>
</dbReference>
<dbReference type="EMBL" id="JAPFRF010000011">
    <property type="protein sequence ID" value="KAJ7316107.1"/>
    <property type="molecule type" value="Genomic_DNA"/>
</dbReference>
<feature type="domain" description="SNF2 N-terminal" evidence="3">
    <location>
        <begin position="39"/>
        <end position="70"/>
    </location>
</feature>
<dbReference type="SUPFAM" id="SSF52540">
    <property type="entry name" value="P-loop containing nucleoside triphosphate hydrolases"/>
    <property type="match status" value="1"/>
</dbReference>
<name>A0A9Q0XKW5_9SAUR</name>
<evidence type="ECO:0000256" key="2">
    <source>
        <dbReference type="ARBA" id="ARBA00022840"/>
    </source>
</evidence>
<dbReference type="InterPro" id="IPR027417">
    <property type="entry name" value="P-loop_NTPase"/>
</dbReference>
<organism evidence="4 5">
    <name type="scientific">Phrynocephalus forsythii</name>
    <dbReference type="NCBI Taxonomy" id="171643"/>
    <lineage>
        <taxon>Eukaryota</taxon>
        <taxon>Metazoa</taxon>
        <taxon>Chordata</taxon>
        <taxon>Craniata</taxon>
        <taxon>Vertebrata</taxon>
        <taxon>Euteleostomi</taxon>
        <taxon>Lepidosauria</taxon>
        <taxon>Squamata</taxon>
        <taxon>Bifurcata</taxon>
        <taxon>Unidentata</taxon>
        <taxon>Episquamata</taxon>
        <taxon>Toxicofera</taxon>
        <taxon>Iguania</taxon>
        <taxon>Acrodonta</taxon>
        <taxon>Agamidae</taxon>
        <taxon>Agaminae</taxon>
        <taxon>Phrynocephalus</taxon>
    </lineage>
</organism>
<proteinExistence type="predicted"/>
<protein>
    <recommendedName>
        <fullName evidence="3">SNF2 N-terminal domain-containing protein</fullName>
    </recommendedName>
</protein>
<dbReference type="AlphaFoldDB" id="A0A9Q0XKW5"/>
<dbReference type="Pfam" id="PF00176">
    <property type="entry name" value="SNF2-rel_dom"/>
    <property type="match status" value="1"/>
</dbReference>
<dbReference type="Proteomes" id="UP001142489">
    <property type="component" value="Unassembled WGS sequence"/>
</dbReference>
<dbReference type="InterPro" id="IPR038718">
    <property type="entry name" value="SNF2-like_sf"/>
</dbReference>
<dbReference type="InterPro" id="IPR000330">
    <property type="entry name" value="SNF2_N"/>
</dbReference>
<reference evidence="4" key="1">
    <citation type="journal article" date="2023" name="DNA Res.">
        <title>Chromosome-level genome assembly of Phrynocephalus forsythii using third-generation DNA sequencing and Hi-C analysis.</title>
        <authorList>
            <person name="Qi Y."/>
            <person name="Zhao W."/>
            <person name="Zhao Y."/>
            <person name="Niu C."/>
            <person name="Cao S."/>
            <person name="Zhang Y."/>
        </authorList>
    </citation>
    <scope>NUCLEOTIDE SEQUENCE</scope>
    <source>
        <tissue evidence="4">Muscle</tissue>
    </source>
</reference>
<accession>A0A9Q0XKW5</accession>
<dbReference type="InterPro" id="IPR031053">
    <property type="entry name" value="ALC1"/>
</dbReference>
<evidence type="ECO:0000313" key="5">
    <source>
        <dbReference type="Proteomes" id="UP001142489"/>
    </source>
</evidence>